<feature type="chain" id="PRO_5002744944" evidence="1">
    <location>
        <begin position="24"/>
        <end position="208"/>
    </location>
</feature>
<sequence>MVRATYALSVAIAWSLRLAKARARQVASCQPTNALEKIQTGSPQATVGVGAAVNRAAVLFALKADGFMGKRFKCAWQEAERAKRKLIIFLEPHVVKQLQTPQSTTALAYQICKSSVRDVSSDTAERDGRVLDERERGNFFGGEEQEKTHSDQWQRGARSEALASAARSSHGSIDKAWLSVLKKVGRKGKMKIWSSVSSLFSVSEAGQT</sequence>
<feature type="signal peptide" evidence="1">
    <location>
        <begin position="1"/>
        <end position="23"/>
    </location>
</feature>
<dbReference type="KEGG" id="mbr:MONBRDRAFT_12627"/>
<reference evidence="2 3" key="1">
    <citation type="journal article" date="2008" name="Nature">
        <title>The genome of the choanoflagellate Monosiga brevicollis and the origin of metazoans.</title>
        <authorList>
            <consortium name="JGI Sequencing"/>
            <person name="King N."/>
            <person name="Westbrook M.J."/>
            <person name="Young S.L."/>
            <person name="Kuo A."/>
            <person name="Abedin M."/>
            <person name="Chapman J."/>
            <person name="Fairclough S."/>
            <person name="Hellsten U."/>
            <person name="Isogai Y."/>
            <person name="Letunic I."/>
            <person name="Marr M."/>
            <person name="Pincus D."/>
            <person name="Putnam N."/>
            <person name="Rokas A."/>
            <person name="Wright K.J."/>
            <person name="Zuzow R."/>
            <person name="Dirks W."/>
            <person name="Good M."/>
            <person name="Goodstein D."/>
            <person name="Lemons D."/>
            <person name="Li W."/>
            <person name="Lyons J.B."/>
            <person name="Morris A."/>
            <person name="Nichols S."/>
            <person name="Richter D.J."/>
            <person name="Salamov A."/>
            <person name="Bork P."/>
            <person name="Lim W.A."/>
            <person name="Manning G."/>
            <person name="Miller W.T."/>
            <person name="McGinnis W."/>
            <person name="Shapiro H."/>
            <person name="Tjian R."/>
            <person name="Grigoriev I.V."/>
            <person name="Rokhsar D."/>
        </authorList>
    </citation>
    <scope>NUCLEOTIDE SEQUENCE [LARGE SCALE GENOMIC DNA]</scope>
    <source>
        <strain evidence="3">MX1 / ATCC 50154</strain>
    </source>
</reference>
<gene>
    <name evidence="2" type="ORF">MONBRDRAFT_12627</name>
</gene>
<name>A9VCU3_MONBE</name>
<organism evidence="2 3">
    <name type="scientific">Monosiga brevicollis</name>
    <name type="common">Choanoflagellate</name>
    <dbReference type="NCBI Taxonomy" id="81824"/>
    <lineage>
        <taxon>Eukaryota</taxon>
        <taxon>Choanoflagellata</taxon>
        <taxon>Craspedida</taxon>
        <taxon>Salpingoecidae</taxon>
        <taxon>Monosiga</taxon>
    </lineage>
</organism>
<evidence type="ECO:0000313" key="3">
    <source>
        <dbReference type="Proteomes" id="UP000001357"/>
    </source>
</evidence>
<proteinExistence type="predicted"/>
<dbReference type="Proteomes" id="UP000001357">
    <property type="component" value="Unassembled WGS sequence"/>
</dbReference>
<dbReference type="GeneID" id="5895789"/>
<protein>
    <submittedName>
        <fullName evidence="2">Uncharacterized protein</fullName>
    </submittedName>
</protein>
<dbReference type="EMBL" id="CH991583">
    <property type="protein sequence ID" value="EDQ84626.1"/>
    <property type="molecule type" value="Genomic_DNA"/>
</dbReference>
<keyword evidence="3" id="KW-1185">Reference proteome</keyword>
<dbReference type="RefSeq" id="XP_001750530.1">
    <property type="nucleotide sequence ID" value="XM_001750478.1"/>
</dbReference>
<accession>A9VCU3</accession>
<evidence type="ECO:0000313" key="2">
    <source>
        <dbReference type="EMBL" id="EDQ84626.1"/>
    </source>
</evidence>
<dbReference type="AlphaFoldDB" id="A9VCU3"/>
<keyword evidence="1" id="KW-0732">Signal</keyword>
<evidence type="ECO:0000256" key="1">
    <source>
        <dbReference type="SAM" id="SignalP"/>
    </source>
</evidence>
<dbReference type="InParanoid" id="A9VCU3"/>